<feature type="signal peptide" evidence="1">
    <location>
        <begin position="1"/>
        <end position="27"/>
    </location>
</feature>
<dbReference type="STRING" id="195883.A0A482WN30"/>
<protein>
    <recommendedName>
        <fullName evidence="4">Protein osiris 24</fullName>
    </recommendedName>
</protein>
<gene>
    <name evidence="2" type="ORF">LSTR_LSTR010041</name>
</gene>
<dbReference type="EMBL" id="QKKF02029951">
    <property type="protein sequence ID" value="RZF34949.1"/>
    <property type="molecule type" value="Genomic_DNA"/>
</dbReference>
<dbReference type="InterPro" id="IPR012464">
    <property type="entry name" value="DUF1676"/>
</dbReference>
<dbReference type="OrthoDB" id="6334967at2759"/>
<dbReference type="AlphaFoldDB" id="A0A482WN30"/>
<name>A0A482WN30_LAOST</name>
<dbReference type="InParanoid" id="A0A482WN30"/>
<reference evidence="2 3" key="1">
    <citation type="journal article" date="2017" name="Gigascience">
        <title>Genome sequence of the small brown planthopper, Laodelphax striatellus.</title>
        <authorList>
            <person name="Zhu J."/>
            <person name="Jiang F."/>
            <person name="Wang X."/>
            <person name="Yang P."/>
            <person name="Bao Y."/>
            <person name="Zhao W."/>
            <person name="Wang W."/>
            <person name="Lu H."/>
            <person name="Wang Q."/>
            <person name="Cui N."/>
            <person name="Li J."/>
            <person name="Chen X."/>
            <person name="Luo L."/>
            <person name="Yu J."/>
            <person name="Kang L."/>
            <person name="Cui F."/>
        </authorList>
    </citation>
    <scope>NUCLEOTIDE SEQUENCE [LARGE SCALE GENOMIC DNA]</scope>
    <source>
        <strain evidence="2">Lst14</strain>
    </source>
</reference>
<dbReference type="InterPro" id="IPR006631">
    <property type="entry name" value="DM4_12"/>
</dbReference>
<dbReference type="Pfam" id="PF07898">
    <property type="entry name" value="DUF1676"/>
    <property type="match status" value="1"/>
</dbReference>
<evidence type="ECO:0000313" key="3">
    <source>
        <dbReference type="Proteomes" id="UP000291343"/>
    </source>
</evidence>
<comment type="caution">
    <text evidence="2">The sequence shown here is derived from an EMBL/GenBank/DDBJ whole genome shotgun (WGS) entry which is preliminary data.</text>
</comment>
<evidence type="ECO:0008006" key="4">
    <source>
        <dbReference type="Google" id="ProtNLM"/>
    </source>
</evidence>
<organism evidence="2 3">
    <name type="scientific">Laodelphax striatellus</name>
    <name type="common">Small brown planthopper</name>
    <name type="synonym">Delphax striatella</name>
    <dbReference type="NCBI Taxonomy" id="195883"/>
    <lineage>
        <taxon>Eukaryota</taxon>
        <taxon>Metazoa</taxon>
        <taxon>Ecdysozoa</taxon>
        <taxon>Arthropoda</taxon>
        <taxon>Hexapoda</taxon>
        <taxon>Insecta</taxon>
        <taxon>Pterygota</taxon>
        <taxon>Neoptera</taxon>
        <taxon>Paraneoptera</taxon>
        <taxon>Hemiptera</taxon>
        <taxon>Auchenorrhyncha</taxon>
        <taxon>Fulgoroidea</taxon>
        <taxon>Delphacidae</taxon>
        <taxon>Criomorphinae</taxon>
        <taxon>Laodelphax</taxon>
    </lineage>
</organism>
<dbReference type="Proteomes" id="UP000291343">
    <property type="component" value="Unassembled WGS sequence"/>
</dbReference>
<proteinExistence type="predicted"/>
<keyword evidence="1" id="KW-0732">Signal</keyword>
<evidence type="ECO:0000256" key="1">
    <source>
        <dbReference type="SAM" id="SignalP"/>
    </source>
</evidence>
<sequence length="468" mass="50554">MAALGLCSQMLVSVWCLALLAVSATSSESPVSQTPVSETSSSSHNLIVSVSGQECDGAGCTRAGVIKLMDGVVVRRQNVTSAEESAREARELAEEKDVGLKMLRRLDRFTRSHVVEIDIPVFVNSTRRAFSTGMPRLMFGKNSFLTGFGLGFLAFGLKKLLLPLFIGAQIVKSVLIAMFLPSILGGIGKLVGKGVSNFAQSSGSNPSAGVGGDTINDFDFKDTTNTGYDADAAGSENQQYGVWAFPPEGGTYAQGLNFIQSAIGRPTLAPYPSAGGGLQAGGGAYSPAAMAASKLQDRYTPKVPYAQPAANKHQGSFYSRDKQQDYKLFHQIPHSSHLLANYDPFYSPLLSRLDSVFKQLGYAHEGCRERLVCDMYNNPAKFAPYSNLVSAQLSRELNELRKPSSDNPEILRFFKYMKAAKEGQEGVDCSRRYPGCPASSLQNDAPPMLTTFNDINKLVHARKLEAAR</sequence>
<feature type="chain" id="PRO_5019766811" description="Protein osiris 24" evidence="1">
    <location>
        <begin position="28"/>
        <end position="468"/>
    </location>
</feature>
<keyword evidence="3" id="KW-1185">Reference proteome</keyword>
<accession>A0A482WN30</accession>
<dbReference type="Pfam" id="PF07841">
    <property type="entry name" value="DM4_12"/>
    <property type="match status" value="1"/>
</dbReference>
<evidence type="ECO:0000313" key="2">
    <source>
        <dbReference type="EMBL" id="RZF34949.1"/>
    </source>
</evidence>